<sequence>MAGKPRPMSQIKQLLRLHSQGYSIKAIARTLGISKNTVKSYLSKLESVNIQPQDLLQLEDPALENKFHAGNPAYKDPRYVHLKGKLDYFRSQLEKVGVTKKLLWEEYIQTFPQGYGYSQFCFHLHQQLVAARSSSVLVFQPADKLMVDFAGKAMHYIDKQTGEVIACQVFVACLPFSDYAFAMAVPSQRISDFLYALSCCLNELGGVPKALVPDNLKSAVIRADRYEPQINQSLDDFANHYNMSVVPARAGKPKDKSKVENQVKLLYTRVYAKLRNRQFFDITSLNEAIKEKINEHNQTRMQRKDYCRQERFLAVEKPLLLPLPEQHFELKYYCEPKVAHSGHVCIMKHFYSVPYALTGIKVKVVYTRNMVNIYAHGKMVAVHIRSYLKGGYSSVKEHLSSQNQAYLDRSPAYYLQKARSKSEDLYLLVEQIFQQDRYPEQLYRSCDGLFRLHRDSNPDKFAKACQIAIDNGIYSYRFIQKILENNMTDHQDEITQPQTLPAHHNIRGKDYYIQSTINFLQNEN</sequence>
<dbReference type="Pfam" id="PF22483">
    <property type="entry name" value="Mu-transpos_C_2"/>
    <property type="match status" value="1"/>
</dbReference>
<accession>A0A4U6CSW1</accession>
<dbReference type="PANTHER" id="PTHR35004">
    <property type="entry name" value="TRANSPOSASE RV3428C-RELATED"/>
    <property type="match status" value="1"/>
</dbReference>
<dbReference type="SUPFAM" id="SSF53098">
    <property type="entry name" value="Ribonuclease H-like"/>
    <property type="match status" value="1"/>
</dbReference>
<evidence type="ECO:0000313" key="3">
    <source>
        <dbReference type="EMBL" id="TKT86028.1"/>
    </source>
</evidence>
<dbReference type="InterPro" id="IPR006120">
    <property type="entry name" value="Resolvase_HTH_dom"/>
</dbReference>
<dbReference type="EMBL" id="SZVO01000026">
    <property type="protein sequence ID" value="TKT86028.1"/>
    <property type="molecule type" value="Genomic_DNA"/>
</dbReference>
<dbReference type="Pfam" id="PF02796">
    <property type="entry name" value="HTH_7"/>
    <property type="match status" value="1"/>
</dbReference>
<keyword evidence="4" id="KW-1185">Reference proteome</keyword>
<reference evidence="3 4" key="1">
    <citation type="submission" date="2019-05" db="EMBL/GenBank/DDBJ databases">
        <title>Dyadobacter AR-3-8 sp. nov., isolated from arctic soil.</title>
        <authorList>
            <person name="Chaudhary D.K."/>
        </authorList>
    </citation>
    <scope>NUCLEOTIDE SEQUENCE [LARGE SCALE GENOMIC DNA]</scope>
    <source>
        <strain evidence="3 4">AR-3-8</strain>
    </source>
</reference>
<dbReference type="InterPro" id="IPR036397">
    <property type="entry name" value="RNaseH_sf"/>
</dbReference>
<evidence type="ECO:0000259" key="2">
    <source>
        <dbReference type="PROSITE" id="PS50994"/>
    </source>
</evidence>
<name>A0A4U6CSW1_9BACT</name>
<gene>
    <name evidence="3" type="ORF">FDK13_32870</name>
</gene>
<dbReference type="PROSITE" id="PS50994">
    <property type="entry name" value="INTEGRASE"/>
    <property type="match status" value="1"/>
</dbReference>
<comment type="caution">
    <text evidence="3">The sequence shown here is derived from an EMBL/GenBank/DDBJ whole genome shotgun (WGS) entry which is preliminary data.</text>
</comment>
<proteinExistence type="inferred from homology"/>
<evidence type="ECO:0000256" key="1">
    <source>
        <dbReference type="ARBA" id="ARBA00009277"/>
    </source>
</evidence>
<dbReference type="GO" id="GO:0003677">
    <property type="term" value="F:DNA binding"/>
    <property type="evidence" value="ECO:0007669"/>
    <property type="project" value="InterPro"/>
</dbReference>
<organism evidence="3 4">
    <name type="scientific">Dyadobacter frigoris</name>
    <dbReference type="NCBI Taxonomy" id="2576211"/>
    <lineage>
        <taxon>Bacteria</taxon>
        <taxon>Pseudomonadati</taxon>
        <taxon>Bacteroidota</taxon>
        <taxon>Cytophagia</taxon>
        <taxon>Cytophagales</taxon>
        <taxon>Spirosomataceae</taxon>
        <taxon>Dyadobacter</taxon>
    </lineage>
</organism>
<comment type="similarity">
    <text evidence="1">Belongs to the transposase IS21/IS408/IS1162 family.</text>
</comment>
<dbReference type="AlphaFoldDB" id="A0A4U6CSW1"/>
<dbReference type="GO" id="GO:0000150">
    <property type="term" value="F:DNA strand exchange activity"/>
    <property type="evidence" value="ECO:0007669"/>
    <property type="project" value="InterPro"/>
</dbReference>
<protein>
    <submittedName>
        <fullName evidence="3">IS21 family transposase</fullName>
    </submittedName>
</protein>
<evidence type="ECO:0000313" key="4">
    <source>
        <dbReference type="Proteomes" id="UP000304900"/>
    </source>
</evidence>
<dbReference type="InterPro" id="IPR001584">
    <property type="entry name" value="Integrase_cat-core"/>
</dbReference>
<dbReference type="Gene3D" id="3.30.420.10">
    <property type="entry name" value="Ribonuclease H-like superfamily/Ribonuclease H"/>
    <property type="match status" value="1"/>
</dbReference>
<dbReference type="Gene3D" id="1.10.10.60">
    <property type="entry name" value="Homeodomain-like"/>
    <property type="match status" value="1"/>
</dbReference>
<dbReference type="InterPro" id="IPR012337">
    <property type="entry name" value="RNaseH-like_sf"/>
</dbReference>
<feature type="domain" description="Integrase catalytic" evidence="2">
    <location>
        <begin position="137"/>
        <end position="332"/>
    </location>
</feature>
<dbReference type="GO" id="GO:0015074">
    <property type="term" value="P:DNA integration"/>
    <property type="evidence" value="ECO:0007669"/>
    <property type="project" value="InterPro"/>
</dbReference>
<dbReference type="PANTHER" id="PTHR35004:SF8">
    <property type="entry name" value="TRANSPOSASE RV3428C-RELATED"/>
    <property type="match status" value="1"/>
</dbReference>
<dbReference type="OrthoDB" id="3193769at2"/>
<dbReference type="NCBIfam" id="NF033546">
    <property type="entry name" value="transpos_IS21"/>
    <property type="match status" value="1"/>
</dbReference>
<dbReference type="Proteomes" id="UP000304900">
    <property type="component" value="Unassembled WGS sequence"/>
</dbReference>
<dbReference type="InterPro" id="IPR054353">
    <property type="entry name" value="IstA-like_C"/>
</dbReference>